<dbReference type="PRINTS" id="PR00452">
    <property type="entry name" value="SH3DOMAIN"/>
</dbReference>
<dbReference type="PANTHER" id="PTHR12287">
    <property type="entry name" value="EPIDERMAL GROWTH FACTOR RECEPTOR KINASE SUBSTRATE EPS8-RELATED PROTEIN"/>
    <property type="match status" value="1"/>
</dbReference>
<dbReference type="Proteomes" id="UP001163046">
    <property type="component" value="Unassembled WGS sequence"/>
</dbReference>
<dbReference type="AlphaFoldDB" id="A0A9W9ZB32"/>
<evidence type="ECO:0000313" key="5">
    <source>
        <dbReference type="Proteomes" id="UP001163046"/>
    </source>
</evidence>
<dbReference type="SUPFAM" id="SSF50044">
    <property type="entry name" value="SH3-domain"/>
    <property type="match status" value="1"/>
</dbReference>
<reference evidence="4" key="1">
    <citation type="submission" date="2023-01" db="EMBL/GenBank/DDBJ databases">
        <title>Genome assembly of the deep-sea coral Lophelia pertusa.</title>
        <authorList>
            <person name="Herrera S."/>
            <person name="Cordes E."/>
        </authorList>
    </citation>
    <scope>NUCLEOTIDE SEQUENCE</scope>
    <source>
        <strain evidence="4">USNM1676648</strain>
        <tissue evidence="4">Polyp</tissue>
    </source>
</reference>
<feature type="domain" description="SH3" evidence="3">
    <location>
        <begin position="1"/>
        <end position="60"/>
    </location>
</feature>
<evidence type="ECO:0000259" key="3">
    <source>
        <dbReference type="PROSITE" id="PS50002"/>
    </source>
</evidence>
<dbReference type="InterPro" id="IPR001452">
    <property type="entry name" value="SH3_domain"/>
</dbReference>
<dbReference type="GO" id="GO:0003779">
    <property type="term" value="F:actin binding"/>
    <property type="evidence" value="ECO:0007669"/>
    <property type="project" value="TreeGrafter"/>
</dbReference>
<name>A0A9W9ZB32_9CNID</name>
<proteinExistence type="predicted"/>
<dbReference type="GO" id="GO:0005886">
    <property type="term" value="C:plasma membrane"/>
    <property type="evidence" value="ECO:0007669"/>
    <property type="project" value="TreeGrafter"/>
</dbReference>
<accession>A0A9W9ZB32</accession>
<evidence type="ECO:0000256" key="2">
    <source>
        <dbReference type="PROSITE-ProRule" id="PRU00192"/>
    </source>
</evidence>
<comment type="caution">
    <text evidence="4">The sequence shown here is derived from an EMBL/GenBank/DDBJ whole genome shotgun (WGS) entry which is preliminary data.</text>
</comment>
<evidence type="ECO:0000256" key="1">
    <source>
        <dbReference type="ARBA" id="ARBA00022443"/>
    </source>
</evidence>
<dbReference type="PANTHER" id="PTHR12287:SF23">
    <property type="entry name" value="AROUSER, ISOFORM A-RELATED"/>
    <property type="match status" value="1"/>
</dbReference>
<keyword evidence="1 2" id="KW-0728">SH3 domain</keyword>
<dbReference type="InterPro" id="IPR039801">
    <property type="entry name" value="EPS8-like"/>
</dbReference>
<dbReference type="PROSITE" id="PS50002">
    <property type="entry name" value="SH3"/>
    <property type="match status" value="1"/>
</dbReference>
<dbReference type="SMART" id="SM00326">
    <property type="entry name" value="SH3"/>
    <property type="match status" value="1"/>
</dbReference>
<dbReference type="OrthoDB" id="26539at2759"/>
<dbReference type="EMBL" id="MU826368">
    <property type="protein sequence ID" value="KAJ7378216.1"/>
    <property type="molecule type" value="Genomic_DNA"/>
</dbReference>
<keyword evidence="5" id="KW-1185">Reference proteome</keyword>
<evidence type="ECO:0000313" key="4">
    <source>
        <dbReference type="EMBL" id="KAJ7378216.1"/>
    </source>
</evidence>
<protein>
    <submittedName>
        <fullName evidence="4">Cytoplasmic protein nck1</fullName>
    </submittedName>
</protein>
<organism evidence="4 5">
    <name type="scientific">Desmophyllum pertusum</name>
    <dbReference type="NCBI Taxonomy" id="174260"/>
    <lineage>
        <taxon>Eukaryota</taxon>
        <taxon>Metazoa</taxon>
        <taxon>Cnidaria</taxon>
        <taxon>Anthozoa</taxon>
        <taxon>Hexacorallia</taxon>
        <taxon>Scleractinia</taxon>
        <taxon>Caryophylliina</taxon>
        <taxon>Caryophylliidae</taxon>
        <taxon>Desmophyllum</taxon>
    </lineage>
</organism>
<dbReference type="Gene3D" id="2.30.30.40">
    <property type="entry name" value="SH3 Domains"/>
    <property type="match status" value="1"/>
</dbReference>
<dbReference type="GO" id="GO:0035023">
    <property type="term" value="P:regulation of Rho protein signal transduction"/>
    <property type="evidence" value="ECO:0007669"/>
    <property type="project" value="TreeGrafter"/>
</dbReference>
<dbReference type="Pfam" id="PF00018">
    <property type="entry name" value="SH3_1"/>
    <property type="match status" value="1"/>
</dbReference>
<dbReference type="InterPro" id="IPR036028">
    <property type="entry name" value="SH3-like_dom_sf"/>
</dbReference>
<gene>
    <name evidence="4" type="primary">NCK1_1</name>
    <name evidence="4" type="ORF">OS493_024164</name>
</gene>
<dbReference type="GO" id="GO:0007266">
    <property type="term" value="P:Rho protein signal transduction"/>
    <property type="evidence" value="ECO:0007669"/>
    <property type="project" value="TreeGrafter"/>
</dbReference>
<sequence>MSCVNAIALYDYKATQSEELSIKKDEKLVILDDSKTWWQVENSKHETGYVPSKLCEKKANRLGKGWLKGKAGKSSKENGAAVPGEYFVPQDVLAGLESVIAKFNFHPQNDDETWFEEGRQDNCS</sequence>